<gene>
    <name evidence="5" type="ORF">ER308_02545</name>
</gene>
<feature type="domain" description="Alcohol dehydrogenase iron-type/glycerol dehydrogenase GldA" evidence="3">
    <location>
        <begin position="8"/>
        <end position="175"/>
    </location>
</feature>
<keyword evidence="2" id="KW-0560">Oxidoreductase</keyword>
<dbReference type="Gene3D" id="1.20.1090.10">
    <property type="entry name" value="Dehydroquinate synthase-like - alpha domain"/>
    <property type="match status" value="1"/>
</dbReference>
<comment type="similarity">
    <text evidence="1">Belongs to the iron-containing alcohol dehydrogenase family.</text>
</comment>
<dbReference type="InterPro" id="IPR056798">
    <property type="entry name" value="ADH_Fe_C"/>
</dbReference>
<dbReference type="GO" id="GO:0046872">
    <property type="term" value="F:metal ion binding"/>
    <property type="evidence" value="ECO:0007669"/>
    <property type="project" value="InterPro"/>
</dbReference>
<dbReference type="AlphaFoldDB" id="A0A411YBK5"/>
<evidence type="ECO:0000259" key="3">
    <source>
        <dbReference type="Pfam" id="PF00465"/>
    </source>
</evidence>
<evidence type="ECO:0000313" key="5">
    <source>
        <dbReference type="EMBL" id="QBI18552.1"/>
    </source>
</evidence>
<reference evidence="5 6" key="1">
    <citation type="submission" date="2019-01" db="EMBL/GenBank/DDBJ databases">
        <title>Egibacter rhizosphaerae EGI 80759T.</title>
        <authorList>
            <person name="Chen D.-D."/>
            <person name="Tian Y."/>
            <person name="Jiao J.-Y."/>
            <person name="Zhang X.-T."/>
            <person name="Zhang Y.-G."/>
            <person name="Zhang Y."/>
            <person name="Xiao M."/>
            <person name="Shu W.-S."/>
            <person name="Li W.-J."/>
        </authorList>
    </citation>
    <scope>NUCLEOTIDE SEQUENCE [LARGE SCALE GENOMIC DNA]</scope>
    <source>
        <strain evidence="5 6">EGI 80759</strain>
    </source>
</reference>
<dbReference type="InterPro" id="IPR039697">
    <property type="entry name" value="Alcohol_dehydrogenase_Fe"/>
</dbReference>
<dbReference type="InterPro" id="IPR001670">
    <property type="entry name" value="ADH_Fe/GldA"/>
</dbReference>
<dbReference type="SUPFAM" id="SSF56796">
    <property type="entry name" value="Dehydroquinate synthase-like"/>
    <property type="match status" value="1"/>
</dbReference>
<feature type="domain" description="Fe-containing alcohol dehydrogenase-like C-terminal" evidence="4">
    <location>
        <begin position="186"/>
        <end position="397"/>
    </location>
</feature>
<protein>
    <submittedName>
        <fullName evidence="5">Iron-containing alcohol dehydrogenase</fullName>
    </submittedName>
</protein>
<dbReference type="Gene3D" id="3.40.50.1970">
    <property type="match status" value="1"/>
</dbReference>
<dbReference type="RefSeq" id="WP_131153550.1">
    <property type="nucleotide sequence ID" value="NZ_CP036402.1"/>
</dbReference>
<dbReference type="GO" id="GO:0004022">
    <property type="term" value="F:alcohol dehydrogenase (NAD+) activity"/>
    <property type="evidence" value="ECO:0007669"/>
    <property type="project" value="UniProtKB-ARBA"/>
</dbReference>
<dbReference type="KEGG" id="erz:ER308_02545"/>
<name>A0A411YBK5_9ACTN</name>
<evidence type="ECO:0000259" key="4">
    <source>
        <dbReference type="Pfam" id="PF25137"/>
    </source>
</evidence>
<organism evidence="5 6">
    <name type="scientific">Egibacter rhizosphaerae</name>
    <dbReference type="NCBI Taxonomy" id="1670831"/>
    <lineage>
        <taxon>Bacteria</taxon>
        <taxon>Bacillati</taxon>
        <taxon>Actinomycetota</taxon>
        <taxon>Nitriliruptoria</taxon>
        <taxon>Egibacterales</taxon>
        <taxon>Egibacteraceae</taxon>
        <taxon>Egibacter</taxon>
    </lineage>
</organism>
<dbReference type="Pfam" id="PF00465">
    <property type="entry name" value="Fe-ADH"/>
    <property type="match status" value="1"/>
</dbReference>
<dbReference type="Pfam" id="PF25137">
    <property type="entry name" value="ADH_Fe_C"/>
    <property type="match status" value="1"/>
</dbReference>
<dbReference type="PANTHER" id="PTHR11496">
    <property type="entry name" value="ALCOHOL DEHYDROGENASE"/>
    <property type="match status" value="1"/>
</dbReference>
<keyword evidence="6" id="KW-1185">Reference proteome</keyword>
<dbReference type="EMBL" id="CP036402">
    <property type="protein sequence ID" value="QBI18552.1"/>
    <property type="molecule type" value="Genomic_DNA"/>
</dbReference>
<sequence length="409" mass="42364">MLETVRSPRQVIVGEGTAEHVPALCVQLGRRVLVVTDRVLVEQPSVQHVLGAVEEVAEHVSVFSEATAEVPLADVDAAVAVAEDARADVVLALGGGSVIDLAKIVACVQTHGGEPADYYGECRVPGPVTPLVAVPTTSGTGSEVSPVSVLTDPNLELKVGVSSPHLVAEFAVADPELTVSCPPSVTAHAGADAFCHCVEAFTARARPRKSKDLVDGVFLGRNDVADDFAVRGVRLIAESLRPAVRDGSDLRARSAMSQAAIWGGLAFSHAGTACPHALQYPLGSATQTPHGLGVGLLLPYVLSAVRDTVADRLAALAGVVGLDAASRSENEAATAFIEWVGELMDDIGIPSSLAELGVAREDVRTLAEKASGVHRLLQNHPGATDGDTLEAILDAAWLGDRERAGVAAR</sequence>
<dbReference type="OrthoDB" id="323926at2"/>
<evidence type="ECO:0000313" key="6">
    <source>
        <dbReference type="Proteomes" id="UP000291469"/>
    </source>
</evidence>
<dbReference type="Proteomes" id="UP000291469">
    <property type="component" value="Chromosome"/>
</dbReference>
<accession>A0A411YBK5</accession>
<evidence type="ECO:0000256" key="2">
    <source>
        <dbReference type="ARBA" id="ARBA00023002"/>
    </source>
</evidence>
<proteinExistence type="inferred from homology"/>
<dbReference type="FunFam" id="3.40.50.1970:FF:000003">
    <property type="entry name" value="Alcohol dehydrogenase, iron-containing"/>
    <property type="match status" value="1"/>
</dbReference>
<evidence type="ECO:0000256" key="1">
    <source>
        <dbReference type="ARBA" id="ARBA00007358"/>
    </source>
</evidence>
<dbReference type="PANTHER" id="PTHR11496:SF102">
    <property type="entry name" value="ALCOHOL DEHYDROGENASE 4"/>
    <property type="match status" value="1"/>
</dbReference>